<dbReference type="RefSeq" id="WP_021168493.1">
    <property type="nucleotide sequence ID" value="NZ_CTRP01000011.1"/>
</dbReference>
<dbReference type="PANTHER" id="PTHR10344">
    <property type="entry name" value="THYMIDYLATE KINASE"/>
    <property type="match status" value="1"/>
</dbReference>
<name>A0A0U1KZJ5_9FIRM</name>
<dbReference type="SUPFAM" id="SSF52540">
    <property type="entry name" value="P-loop containing nucleoside triphosphate hydrolases"/>
    <property type="match status" value="1"/>
</dbReference>
<keyword evidence="3" id="KW-0547">Nucleotide-binding</keyword>
<dbReference type="AlphaFoldDB" id="A0A0U1KZJ5"/>
<accession>A0A0U1KZJ5</accession>
<dbReference type="PANTHER" id="PTHR10344:SF4">
    <property type="entry name" value="UMP-CMP KINASE 2, MITOCHONDRIAL"/>
    <property type="match status" value="1"/>
</dbReference>
<evidence type="ECO:0000256" key="4">
    <source>
        <dbReference type="ARBA" id="ARBA00022840"/>
    </source>
</evidence>
<dbReference type="GO" id="GO:0006233">
    <property type="term" value="P:dTDP biosynthetic process"/>
    <property type="evidence" value="ECO:0007669"/>
    <property type="project" value="TreeGrafter"/>
</dbReference>
<evidence type="ECO:0000313" key="6">
    <source>
        <dbReference type="EMBL" id="CQR72806.1"/>
    </source>
</evidence>
<evidence type="ECO:0000313" key="7">
    <source>
        <dbReference type="Proteomes" id="UP000049855"/>
    </source>
</evidence>
<dbReference type="GO" id="GO:0004798">
    <property type="term" value="F:dTMP kinase activity"/>
    <property type="evidence" value="ECO:0007669"/>
    <property type="project" value="TreeGrafter"/>
</dbReference>
<sequence length="225" mass="25332">MHGKLIVIEGTDGSGKATQSGQLVNRLMAEGLNVRKVDYPNYQSQSSALVKMYLNGEFGNRPEDVNAYAASAFYAVDRIASYKKEWEKFYLSGGIVIADRYTTSNMIHQAAKIRDRAGKEAYLTWLWDFEFIKCGLPVPDKVIFLAMPPAVSQQLMCGRENKTGGTRDIHEQSSEYLSYCFTNACDIADTYNWHKIACVHKGQVKTIEQIHSEIYPIVNEIIGRA</sequence>
<dbReference type="InterPro" id="IPR039430">
    <property type="entry name" value="Thymidylate_kin-like_dom"/>
</dbReference>
<keyword evidence="6" id="KW-0418">Kinase</keyword>
<dbReference type="InterPro" id="IPR027417">
    <property type="entry name" value="P-loop_NTPase"/>
</dbReference>
<keyword evidence="6" id="KW-0808">Transferase</keyword>
<comment type="similarity">
    <text evidence="1">Belongs to the thymidylate kinase family.</text>
</comment>
<dbReference type="Proteomes" id="UP000049855">
    <property type="component" value="Unassembled WGS sequence"/>
</dbReference>
<dbReference type="GO" id="GO:0005829">
    <property type="term" value="C:cytosol"/>
    <property type="evidence" value="ECO:0007669"/>
    <property type="project" value="TreeGrafter"/>
</dbReference>
<dbReference type="EMBL" id="CTRP01000011">
    <property type="protein sequence ID" value="CQR72806.1"/>
    <property type="molecule type" value="Genomic_DNA"/>
</dbReference>
<dbReference type="GO" id="GO:0006235">
    <property type="term" value="P:dTTP biosynthetic process"/>
    <property type="evidence" value="ECO:0007669"/>
    <property type="project" value="TreeGrafter"/>
</dbReference>
<dbReference type="GO" id="GO:0006227">
    <property type="term" value="P:dUDP biosynthetic process"/>
    <property type="evidence" value="ECO:0007669"/>
    <property type="project" value="TreeGrafter"/>
</dbReference>
<evidence type="ECO:0000256" key="2">
    <source>
        <dbReference type="ARBA" id="ARBA00017144"/>
    </source>
</evidence>
<evidence type="ECO:0000256" key="3">
    <source>
        <dbReference type="ARBA" id="ARBA00022741"/>
    </source>
</evidence>
<feature type="domain" description="Thymidylate kinase-like" evidence="5">
    <location>
        <begin position="8"/>
        <end position="191"/>
    </location>
</feature>
<evidence type="ECO:0000256" key="1">
    <source>
        <dbReference type="ARBA" id="ARBA00009776"/>
    </source>
</evidence>
<evidence type="ECO:0000259" key="5">
    <source>
        <dbReference type="Pfam" id="PF02223"/>
    </source>
</evidence>
<dbReference type="GO" id="GO:0005524">
    <property type="term" value="F:ATP binding"/>
    <property type="evidence" value="ECO:0007669"/>
    <property type="project" value="UniProtKB-KW"/>
</dbReference>
<organism evidence="6 7">
    <name type="scientific">Sporomusa ovata</name>
    <dbReference type="NCBI Taxonomy" id="2378"/>
    <lineage>
        <taxon>Bacteria</taxon>
        <taxon>Bacillati</taxon>
        <taxon>Bacillota</taxon>
        <taxon>Negativicutes</taxon>
        <taxon>Selenomonadales</taxon>
        <taxon>Sporomusaceae</taxon>
        <taxon>Sporomusa</taxon>
    </lineage>
</organism>
<keyword evidence="4" id="KW-0067">ATP-binding</keyword>
<keyword evidence="7" id="KW-1185">Reference proteome</keyword>
<reference evidence="7" key="1">
    <citation type="submission" date="2015-03" db="EMBL/GenBank/DDBJ databases">
        <authorList>
            <person name="Nijsse Bart"/>
        </authorList>
    </citation>
    <scope>NUCLEOTIDE SEQUENCE [LARGE SCALE GENOMIC DNA]</scope>
</reference>
<gene>
    <name evidence="6" type="ORF">SpAn4DRAFT_3266</name>
</gene>
<dbReference type="Pfam" id="PF02223">
    <property type="entry name" value="Thymidylate_kin"/>
    <property type="match status" value="1"/>
</dbReference>
<proteinExistence type="inferred from homology"/>
<dbReference type="FunFam" id="3.40.50.300:FF:002288">
    <property type="entry name" value="Probable thymidylate kinase"/>
    <property type="match status" value="1"/>
</dbReference>
<dbReference type="Gene3D" id="3.40.50.300">
    <property type="entry name" value="P-loop containing nucleotide triphosphate hydrolases"/>
    <property type="match status" value="1"/>
</dbReference>
<protein>
    <recommendedName>
        <fullName evidence="2">Thymidylate kinase</fullName>
    </recommendedName>
</protein>